<protein>
    <submittedName>
        <fullName evidence="3">RcnB family protein</fullName>
    </submittedName>
</protein>
<reference evidence="3 4" key="1">
    <citation type="submission" date="2021-06" db="EMBL/GenBank/DDBJ databases">
        <title>Sphingomonas sp. XMGL2, whole genome shotgun sequencing project.</title>
        <authorList>
            <person name="Zhao G."/>
            <person name="Shen L."/>
        </authorList>
    </citation>
    <scope>NUCLEOTIDE SEQUENCE [LARGE SCALE GENOMIC DNA]</scope>
    <source>
        <strain evidence="3 4">XMGL2</strain>
    </source>
</reference>
<accession>A0ABS6BIJ4</accession>
<dbReference type="Proteomes" id="UP000776276">
    <property type="component" value="Unassembled WGS sequence"/>
</dbReference>
<dbReference type="Pfam" id="PF11776">
    <property type="entry name" value="RcnB"/>
    <property type="match status" value="1"/>
</dbReference>
<gene>
    <name evidence="3" type="ORF">KOF26_09675</name>
</gene>
<name>A0ABS6BIJ4_9SPHN</name>
<dbReference type="EMBL" id="JAHKRT010000004">
    <property type="protein sequence ID" value="MBU3078135.1"/>
    <property type="molecule type" value="Genomic_DNA"/>
</dbReference>
<evidence type="ECO:0000313" key="4">
    <source>
        <dbReference type="Proteomes" id="UP000776276"/>
    </source>
</evidence>
<comment type="caution">
    <text evidence="3">The sequence shown here is derived from an EMBL/GenBank/DDBJ whole genome shotgun (WGS) entry which is preliminary data.</text>
</comment>
<keyword evidence="4" id="KW-1185">Reference proteome</keyword>
<feature type="compositionally biased region" description="Gly residues" evidence="1">
    <location>
        <begin position="87"/>
        <end position="97"/>
    </location>
</feature>
<feature type="signal peptide" evidence="2">
    <location>
        <begin position="1"/>
        <end position="22"/>
    </location>
</feature>
<evidence type="ECO:0000256" key="1">
    <source>
        <dbReference type="SAM" id="MobiDB-lite"/>
    </source>
</evidence>
<keyword evidence="2" id="KW-0732">Signal</keyword>
<feature type="region of interest" description="Disordered" evidence="1">
    <location>
        <begin position="28"/>
        <end position="113"/>
    </location>
</feature>
<sequence>MRQALSALILAASAAISVPAFAQAGPGEIRQDQRDVRRESREYRQDLRQGDYREANRDRREVQGAQRELRQDMRRDDWNDNGRRPGWNGGRPGGPDGRPGWNNGRPGQGAWNDRWRDDRRFDWQRYRDTNRRFYTLPRYYGPSGYAYRRYGVGVRIGAPFFAQRYWIADPWAYRLPPVYGPYRWVRYYNDVLLVDIYTGQIRDAIYGFFY</sequence>
<evidence type="ECO:0000313" key="3">
    <source>
        <dbReference type="EMBL" id="MBU3078135.1"/>
    </source>
</evidence>
<dbReference type="InterPro" id="IPR024572">
    <property type="entry name" value="RcnB"/>
</dbReference>
<feature type="compositionally biased region" description="Basic and acidic residues" evidence="1">
    <location>
        <begin position="29"/>
        <end position="83"/>
    </location>
</feature>
<organism evidence="3 4">
    <name type="scientific">Sphingomonas quercus</name>
    <dbReference type="NCBI Taxonomy" id="2842451"/>
    <lineage>
        <taxon>Bacteria</taxon>
        <taxon>Pseudomonadati</taxon>
        <taxon>Pseudomonadota</taxon>
        <taxon>Alphaproteobacteria</taxon>
        <taxon>Sphingomonadales</taxon>
        <taxon>Sphingomonadaceae</taxon>
        <taxon>Sphingomonas</taxon>
    </lineage>
</organism>
<dbReference type="RefSeq" id="WP_216323794.1">
    <property type="nucleotide sequence ID" value="NZ_JAHKRT010000004.1"/>
</dbReference>
<proteinExistence type="predicted"/>
<feature type="chain" id="PRO_5045167840" evidence="2">
    <location>
        <begin position="23"/>
        <end position="210"/>
    </location>
</feature>
<evidence type="ECO:0000256" key="2">
    <source>
        <dbReference type="SAM" id="SignalP"/>
    </source>
</evidence>